<gene>
    <name evidence="1" type="ORF">NDU88_013328</name>
</gene>
<feature type="non-terminal residue" evidence="1">
    <location>
        <position position="1"/>
    </location>
</feature>
<accession>A0AAV7R2S1</accession>
<dbReference type="Proteomes" id="UP001066276">
    <property type="component" value="Chromosome 6"/>
</dbReference>
<reference evidence="1" key="1">
    <citation type="journal article" date="2022" name="bioRxiv">
        <title>Sequencing and chromosome-scale assembly of the giantPleurodeles waltlgenome.</title>
        <authorList>
            <person name="Brown T."/>
            <person name="Elewa A."/>
            <person name="Iarovenko S."/>
            <person name="Subramanian E."/>
            <person name="Araus A.J."/>
            <person name="Petzold A."/>
            <person name="Susuki M."/>
            <person name="Suzuki K.-i.T."/>
            <person name="Hayashi T."/>
            <person name="Toyoda A."/>
            <person name="Oliveira C."/>
            <person name="Osipova E."/>
            <person name="Leigh N.D."/>
            <person name="Simon A."/>
            <person name="Yun M.H."/>
        </authorList>
    </citation>
    <scope>NUCLEOTIDE SEQUENCE</scope>
    <source>
        <strain evidence="1">20211129_DDA</strain>
        <tissue evidence="1">Liver</tissue>
    </source>
</reference>
<comment type="caution">
    <text evidence="1">The sequence shown here is derived from an EMBL/GenBank/DDBJ whole genome shotgun (WGS) entry which is preliminary data.</text>
</comment>
<keyword evidence="2" id="KW-1185">Reference proteome</keyword>
<dbReference type="EMBL" id="JANPWB010000010">
    <property type="protein sequence ID" value="KAJ1147081.1"/>
    <property type="molecule type" value="Genomic_DNA"/>
</dbReference>
<proteinExistence type="predicted"/>
<evidence type="ECO:0000313" key="2">
    <source>
        <dbReference type="Proteomes" id="UP001066276"/>
    </source>
</evidence>
<dbReference type="AlphaFoldDB" id="A0AAV7R2S1"/>
<sequence>QGLFAVFLRGNKSASSSTPWDIFRPKEKFLAPSVVAESSASSTRRQPFCTFIRGLVSSCPPGHLRDSWTWPPSFAGPQVQESVFSALQSVV</sequence>
<protein>
    <submittedName>
        <fullName evidence="1">Uncharacterized protein</fullName>
    </submittedName>
</protein>
<feature type="non-terminal residue" evidence="1">
    <location>
        <position position="91"/>
    </location>
</feature>
<name>A0AAV7R2S1_PLEWA</name>
<evidence type="ECO:0000313" key="1">
    <source>
        <dbReference type="EMBL" id="KAJ1147081.1"/>
    </source>
</evidence>
<organism evidence="1 2">
    <name type="scientific">Pleurodeles waltl</name>
    <name type="common">Iberian ribbed newt</name>
    <dbReference type="NCBI Taxonomy" id="8319"/>
    <lineage>
        <taxon>Eukaryota</taxon>
        <taxon>Metazoa</taxon>
        <taxon>Chordata</taxon>
        <taxon>Craniata</taxon>
        <taxon>Vertebrata</taxon>
        <taxon>Euteleostomi</taxon>
        <taxon>Amphibia</taxon>
        <taxon>Batrachia</taxon>
        <taxon>Caudata</taxon>
        <taxon>Salamandroidea</taxon>
        <taxon>Salamandridae</taxon>
        <taxon>Pleurodelinae</taxon>
        <taxon>Pleurodeles</taxon>
    </lineage>
</organism>